<gene>
    <name evidence="6" type="ORF">DFR64_2331</name>
</gene>
<dbReference type="InterPro" id="IPR039424">
    <property type="entry name" value="SBP_5"/>
</dbReference>
<dbReference type="GO" id="GO:0042597">
    <property type="term" value="C:periplasmic space"/>
    <property type="evidence" value="ECO:0007669"/>
    <property type="project" value="UniProtKB-ARBA"/>
</dbReference>
<name>A0A347ZVV0_9CHLR</name>
<feature type="chain" id="PRO_5030063666" evidence="4">
    <location>
        <begin position="19"/>
        <end position="636"/>
    </location>
</feature>
<sequence>MKPTFLTALFTLSLCAGAFQGSPQTPAQPTAAAGITAPDEQPEESRSLTICLGYEPESLYLYAAQSQAAREVLQAIYDGPFDESGGEVTPVILTEVPAFSLTPVTVQAGQTVVNSQGQVVNLQAGTQVFPSGCGSADCVLTWDGSSPLQLDQPSLLFTLLPDLKWSDGEPLTAADSVYSYSLAANPVTPATQSEKTLVEQTANYQALDEKTVAWVGLPGLVSDRPQDYFWPPLPRHAWAELSAADLLQADASNRSPLGWGAYVMDEWQSGEYIRLTKNPYYFRADEGLPHFDTLVFKITDSHGDTNLANLKFNRAPFAQFKYDLGEYEETVQQNGCDLISTTVDMRDQLEVLNILLNYFSDAGVQVTRGAQNEAAWLLFNQRMHEEEPALFSDIAMRQAAAACLERGELVDTIFHNLAQVPGAISLNSIVPTGEANAQLAPDPAKGKALLESAGWLAGEPRTNAGDGRPLSVNYLTLNDNLNLAVALSVKASLTECGFQVNLIAVDPQVYWDNQNMESIFAGNFDLAQLNWSLPLENPCPLFSGTVGEGDSLNFSGYDNAELDVLCAQWESTPLSKDKLDLVAQMEVLLNEELALVPLYVYSDLRVARVDFCPVQADDLNNMADIESFNFGGDCAL</sequence>
<proteinExistence type="inferred from homology"/>
<feature type="domain" description="Solute-binding protein family 5" evidence="5">
    <location>
        <begin position="155"/>
        <end position="301"/>
    </location>
</feature>
<evidence type="ECO:0000256" key="1">
    <source>
        <dbReference type="ARBA" id="ARBA00005695"/>
    </source>
</evidence>
<comment type="caution">
    <text evidence="6">The sequence shown here is derived from an EMBL/GenBank/DDBJ whole genome shotgun (WGS) entry which is preliminary data.</text>
</comment>
<feature type="signal peptide" evidence="4">
    <location>
        <begin position="1"/>
        <end position="18"/>
    </location>
</feature>
<evidence type="ECO:0000256" key="3">
    <source>
        <dbReference type="ARBA" id="ARBA00022729"/>
    </source>
</evidence>
<dbReference type="Gene3D" id="3.10.105.10">
    <property type="entry name" value="Dipeptide-binding Protein, Domain 3"/>
    <property type="match status" value="1"/>
</dbReference>
<dbReference type="GO" id="GO:0043190">
    <property type="term" value="C:ATP-binding cassette (ABC) transporter complex"/>
    <property type="evidence" value="ECO:0007669"/>
    <property type="project" value="InterPro"/>
</dbReference>
<dbReference type="SUPFAM" id="SSF53850">
    <property type="entry name" value="Periplasmic binding protein-like II"/>
    <property type="match status" value="1"/>
</dbReference>
<keyword evidence="2" id="KW-0813">Transport</keyword>
<dbReference type="PANTHER" id="PTHR30290">
    <property type="entry name" value="PERIPLASMIC BINDING COMPONENT OF ABC TRANSPORTER"/>
    <property type="match status" value="1"/>
</dbReference>
<dbReference type="GO" id="GO:0015833">
    <property type="term" value="P:peptide transport"/>
    <property type="evidence" value="ECO:0007669"/>
    <property type="project" value="TreeGrafter"/>
</dbReference>
<dbReference type="OrthoDB" id="137511at2"/>
<feature type="domain" description="Solute-binding protein family 5" evidence="5">
    <location>
        <begin position="359"/>
        <end position="549"/>
    </location>
</feature>
<dbReference type="PANTHER" id="PTHR30290:SF9">
    <property type="entry name" value="OLIGOPEPTIDE-BINDING PROTEIN APPA"/>
    <property type="match status" value="1"/>
</dbReference>
<evidence type="ECO:0000256" key="4">
    <source>
        <dbReference type="SAM" id="SignalP"/>
    </source>
</evidence>
<accession>A0A347ZVV0</accession>
<dbReference type="InterPro" id="IPR000914">
    <property type="entry name" value="SBP_5_dom"/>
</dbReference>
<comment type="similarity">
    <text evidence="1">Belongs to the bacterial solute-binding protein 5 family.</text>
</comment>
<evidence type="ECO:0000313" key="7">
    <source>
        <dbReference type="Proteomes" id="UP000256388"/>
    </source>
</evidence>
<keyword evidence="3 4" id="KW-0732">Signal</keyword>
<organism evidence="6 7">
    <name type="scientific">Pelolinea submarina</name>
    <dbReference type="NCBI Taxonomy" id="913107"/>
    <lineage>
        <taxon>Bacteria</taxon>
        <taxon>Bacillati</taxon>
        <taxon>Chloroflexota</taxon>
        <taxon>Anaerolineae</taxon>
        <taxon>Anaerolineales</taxon>
        <taxon>Anaerolineaceae</taxon>
        <taxon>Pelolinea</taxon>
    </lineage>
</organism>
<dbReference type="RefSeq" id="WP_116225604.1">
    <property type="nucleotide sequence ID" value="NZ_AP018437.1"/>
</dbReference>
<dbReference type="InterPro" id="IPR030678">
    <property type="entry name" value="Peptide/Ni-bd"/>
</dbReference>
<dbReference type="PIRSF" id="PIRSF002741">
    <property type="entry name" value="MppA"/>
    <property type="match status" value="1"/>
</dbReference>
<dbReference type="Proteomes" id="UP000256388">
    <property type="component" value="Unassembled WGS sequence"/>
</dbReference>
<dbReference type="EMBL" id="QUMS01000003">
    <property type="protein sequence ID" value="REG07127.1"/>
    <property type="molecule type" value="Genomic_DNA"/>
</dbReference>
<dbReference type="Pfam" id="PF00496">
    <property type="entry name" value="SBP_bac_5"/>
    <property type="match status" value="2"/>
</dbReference>
<protein>
    <submittedName>
        <fullName evidence="6">Peptide/nickel transport system substrate-binding protein</fullName>
    </submittedName>
</protein>
<evidence type="ECO:0000259" key="5">
    <source>
        <dbReference type="Pfam" id="PF00496"/>
    </source>
</evidence>
<evidence type="ECO:0000313" key="6">
    <source>
        <dbReference type="EMBL" id="REG07127.1"/>
    </source>
</evidence>
<keyword evidence="7" id="KW-1185">Reference proteome</keyword>
<dbReference type="Gene3D" id="3.40.190.10">
    <property type="entry name" value="Periplasmic binding protein-like II"/>
    <property type="match status" value="1"/>
</dbReference>
<reference evidence="6 7" key="1">
    <citation type="submission" date="2018-08" db="EMBL/GenBank/DDBJ databases">
        <title>Genomic Encyclopedia of Type Strains, Phase IV (KMG-IV): sequencing the most valuable type-strain genomes for metagenomic binning, comparative biology and taxonomic classification.</title>
        <authorList>
            <person name="Goeker M."/>
        </authorList>
    </citation>
    <scope>NUCLEOTIDE SEQUENCE [LARGE SCALE GENOMIC DNA]</scope>
    <source>
        <strain evidence="6 7">DSM 23923</strain>
    </source>
</reference>
<dbReference type="AlphaFoldDB" id="A0A347ZVV0"/>
<dbReference type="GO" id="GO:1904680">
    <property type="term" value="F:peptide transmembrane transporter activity"/>
    <property type="evidence" value="ECO:0007669"/>
    <property type="project" value="TreeGrafter"/>
</dbReference>
<evidence type="ECO:0000256" key="2">
    <source>
        <dbReference type="ARBA" id="ARBA00022448"/>
    </source>
</evidence>